<dbReference type="Proteomes" id="UP001384579">
    <property type="component" value="Unassembled WGS sequence"/>
</dbReference>
<evidence type="ECO:0000313" key="3">
    <source>
        <dbReference type="Proteomes" id="UP001384579"/>
    </source>
</evidence>
<proteinExistence type="predicted"/>
<protein>
    <submittedName>
        <fullName evidence="2">Uncharacterized protein</fullName>
    </submittedName>
</protein>
<sequence>MVKPAQFSKIAMAALVGSVVVFSHTQPADAAWFRKDDFLGQLTTTDNAAYWRAQGQWYGNFQPPNRNQLCQWRYGNNNVWGQGVGWGQNFYKTNCYRWRWFWQ</sequence>
<organism evidence="2 3">
    <name type="scientific">Microcoleus anatoxicus PTRS2</name>
    <dbReference type="NCBI Taxonomy" id="2705321"/>
    <lineage>
        <taxon>Bacteria</taxon>
        <taxon>Bacillati</taxon>
        <taxon>Cyanobacteriota</taxon>
        <taxon>Cyanophyceae</taxon>
        <taxon>Oscillatoriophycideae</taxon>
        <taxon>Oscillatoriales</taxon>
        <taxon>Microcoleaceae</taxon>
        <taxon>Microcoleus</taxon>
        <taxon>Microcoleus anatoxicus</taxon>
    </lineage>
</organism>
<keyword evidence="3" id="KW-1185">Reference proteome</keyword>
<evidence type="ECO:0000313" key="2">
    <source>
        <dbReference type="EMBL" id="MEK0188241.1"/>
    </source>
</evidence>
<feature type="signal peptide" evidence="1">
    <location>
        <begin position="1"/>
        <end position="30"/>
    </location>
</feature>
<gene>
    <name evidence="2" type="ORF">WMG39_25860</name>
</gene>
<reference evidence="2 3" key="1">
    <citation type="journal article" date="2020" name="Harmful Algae">
        <title>Molecular and morphological characterization of a novel dihydroanatoxin-a producing Microcoleus species (cyanobacteria) from the Russian River, California, USA.</title>
        <authorList>
            <person name="Conklin K.Y."/>
            <person name="Stancheva R."/>
            <person name="Otten T.G."/>
            <person name="Fadness R."/>
            <person name="Boyer G.L."/>
            <person name="Read B."/>
            <person name="Zhang X."/>
            <person name="Sheath R.G."/>
        </authorList>
    </citation>
    <scope>NUCLEOTIDE SEQUENCE [LARGE SCALE GENOMIC DNA]</scope>
    <source>
        <strain evidence="2 3">PTRS2</strain>
    </source>
</reference>
<name>A0ABU8YVA8_9CYAN</name>
<feature type="chain" id="PRO_5046355918" evidence="1">
    <location>
        <begin position="31"/>
        <end position="103"/>
    </location>
</feature>
<dbReference type="EMBL" id="JBBLXS010000553">
    <property type="protein sequence ID" value="MEK0188241.1"/>
    <property type="molecule type" value="Genomic_DNA"/>
</dbReference>
<accession>A0ABU8YVA8</accession>
<keyword evidence="1" id="KW-0732">Signal</keyword>
<dbReference type="RefSeq" id="WP_340525910.1">
    <property type="nucleotide sequence ID" value="NZ_JBBLXS010000553.1"/>
</dbReference>
<evidence type="ECO:0000256" key="1">
    <source>
        <dbReference type="SAM" id="SignalP"/>
    </source>
</evidence>
<comment type="caution">
    <text evidence="2">The sequence shown here is derived from an EMBL/GenBank/DDBJ whole genome shotgun (WGS) entry which is preliminary data.</text>
</comment>